<dbReference type="AlphaFoldDB" id="A0A147IZI2"/>
<reference evidence="2 3" key="1">
    <citation type="journal article" date="2016" name="Front. Microbiol.">
        <title>Genomic Resource of Rice Seed Associated Bacteria.</title>
        <authorList>
            <person name="Midha S."/>
            <person name="Bansal K."/>
            <person name="Sharma S."/>
            <person name="Kumar N."/>
            <person name="Patil P.P."/>
            <person name="Chaudhry V."/>
            <person name="Patil P.B."/>
        </authorList>
    </citation>
    <scope>NUCLEOTIDE SEQUENCE [LARGE SCALE GENOMIC DNA]</scope>
    <source>
        <strain evidence="2 3">NS355</strain>
    </source>
</reference>
<evidence type="ECO:0000313" key="2">
    <source>
        <dbReference type="EMBL" id="KTW01044.1"/>
    </source>
</evidence>
<sequence>MADPPVPGSPSWKDWIPVISLAGFLAGALLTGGGFIRELHDNTRRLDLLEQRVELLRSIDTRTARIEAKLEVLAPDKGARR</sequence>
<gene>
    <name evidence="2" type="ORF">NS355_02325</name>
</gene>
<dbReference type="RefSeq" id="WP_058744179.1">
    <property type="nucleotide sequence ID" value="NZ_LDTF01000007.1"/>
</dbReference>
<proteinExistence type="predicted"/>
<comment type="caution">
    <text evidence="2">The sequence shown here is derived from an EMBL/GenBank/DDBJ whole genome shotgun (WGS) entry which is preliminary data.</text>
</comment>
<organism evidence="2 3">
    <name type="scientific">Sphingomonas yabuuchiae</name>
    <dbReference type="NCBI Taxonomy" id="172044"/>
    <lineage>
        <taxon>Bacteria</taxon>
        <taxon>Pseudomonadati</taxon>
        <taxon>Pseudomonadota</taxon>
        <taxon>Alphaproteobacteria</taxon>
        <taxon>Sphingomonadales</taxon>
        <taxon>Sphingomonadaceae</taxon>
        <taxon>Sphingomonas</taxon>
    </lineage>
</organism>
<dbReference type="EMBL" id="LDTF01000007">
    <property type="protein sequence ID" value="KTW01044.1"/>
    <property type="molecule type" value="Genomic_DNA"/>
</dbReference>
<dbReference type="OrthoDB" id="7585362at2"/>
<keyword evidence="1" id="KW-1133">Transmembrane helix</keyword>
<evidence type="ECO:0000256" key="1">
    <source>
        <dbReference type="SAM" id="Phobius"/>
    </source>
</evidence>
<keyword evidence="1" id="KW-0472">Membrane</keyword>
<dbReference type="PATRIC" id="fig|172044.3.peg.2731"/>
<evidence type="ECO:0000313" key="3">
    <source>
        <dbReference type="Proteomes" id="UP000073923"/>
    </source>
</evidence>
<feature type="transmembrane region" description="Helical" evidence="1">
    <location>
        <begin position="15"/>
        <end position="36"/>
    </location>
</feature>
<keyword evidence="1" id="KW-0812">Transmembrane</keyword>
<dbReference type="Proteomes" id="UP000073923">
    <property type="component" value="Unassembled WGS sequence"/>
</dbReference>
<accession>A0A147IZI2</accession>
<protein>
    <submittedName>
        <fullName evidence="2">Uncharacterized protein</fullName>
    </submittedName>
</protein>
<name>A0A147IZI2_9SPHN</name>